<proteinExistence type="predicted"/>
<dbReference type="EMBL" id="JASSZA010000008">
    <property type="protein sequence ID" value="KAK2103567.1"/>
    <property type="molecule type" value="Genomic_DNA"/>
</dbReference>
<feature type="compositionally biased region" description="Polar residues" evidence="1">
    <location>
        <begin position="28"/>
        <end position="45"/>
    </location>
</feature>
<protein>
    <submittedName>
        <fullName evidence="2">Uncharacterized protein</fullName>
    </submittedName>
</protein>
<keyword evidence="3" id="KW-1185">Reference proteome</keyword>
<name>A0ABQ9V552_SAGOE</name>
<reference evidence="2 3" key="1">
    <citation type="submission" date="2023-05" db="EMBL/GenBank/DDBJ databases">
        <title>B98-5 Cell Line De Novo Hybrid Assembly: An Optical Mapping Approach.</title>
        <authorList>
            <person name="Kananen K."/>
            <person name="Auerbach J.A."/>
            <person name="Kautto E."/>
            <person name="Blachly J.S."/>
        </authorList>
    </citation>
    <scope>NUCLEOTIDE SEQUENCE [LARGE SCALE GENOMIC DNA]</scope>
    <source>
        <strain evidence="2">B95-8</strain>
        <tissue evidence="2">Cell line</tissue>
    </source>
</reference>
<dbReference type="Proteomes" id="UP001266305">
    <property type="component" value="Unassembled WGS sequence"/>
</dbReference>
<evidence type="ECO:0000313" key="2">
    <source>
        <dbReference type="EMBL" id="KAK2103567.1"/>
    </source>
</evidence>
<organism evidence="2 3">
    <name type="scientific">Saguinus oedipus</name>
    <name type="common">Cotton-top tamarin</name>
    <name type="synonym">Oedipomidas oedipus</name>
    <dbReference type="NCBI Taxonomy" id="9490"/>
    <lineage>
        <taxon>Eukaryota</taxon>
        <taxon>Metazoa</taxon>
        <taxon>Chordata</taxon>
        <taxon>Craniata</taxon>
        <taxon>Vertebrata</taxon>
        <taxon>Euteleostomi</taxon>
        <taxon>Mammalia</taxon>
        <taxon>Eutheria</taxon>
        <taxon>Euarchontoglires</taxon>
        <taxon>Primates</taxon>
        <taxon>Haplorrhini</taxon>
        <taxon>Platyrrhini</taxon>
        <taxon>Cebidae</taxon>
        <taxon>Callitrichinae</taxon>
        <taxon>Saguinus</taxon>
    </lineage>
</organism>
<feature type="non-terminal residue" evidence="2">
    <location>
        <position position="56"/>
    </location>
</feature>
<feature type="non-terminal residue" evidence="2">
    <location>
        <position position="1"/>
    </location>
</feature>
<gene>
    <name evidence="2" type="ORF">P7K49_017423</name>
</gene>
<feature type="region of interest" description="Disordered" evidence="1">
    <location>
        <begin position="23"/>
        <end position="45"/>
    </location>
</feature>
<evidence type="ECO:0000256" key="1">
    <source>
        <dbReference type="SAM" id="MobiDB-lite"/>
    </source>
</evidence>
<sequence>AIPGTTNQAWYFQAIPSKINSFKAIPGNSRQENSRQLQAGQFQARQFQKIPEKAIS</sequence>
<comment type="caution">
    <text evidence="2">The sequence shown here is derived from an EMBL/GenBank/DDBJ whole genome shotgun (WGS) entry which is preliminary data.</text>
</comment>
<accession>A0ABQ9V552</accession>
<evidence type="ECO:0000313" key="3">
    <source>
        <dbReference type="Proteomes" id="UP001266305"/>
    </source>
</evidence>